<keyword evidence="1" id="KW-0472">Membrane</keyword>
<evidence type="ECO:0000256" key="1">
    <source>
        <dbReference type="SAM" id="Phobius"/>
    </source>
</evidence>
<keyword evidence="1" id="KW-1133">Transmembrane helix</keyword>
<dbReference type="Proteomes" id="UP001278500">
    <property type="component" value="Unassembled WGS sequence"/>
</dbReference>
<dbReference type="AlphaFoldDB" id="A0AAE0J9L6"/>
<gene>
    <name evidence="2" type="ORF">B0H65DRAFT_302763</name>
</gene>
<proteinExistence type="predicted"/>
<accession>A0AAE0J9L6</accession>
<name>A0AAE0J9L6_9PEZI</name>
<dbReference type="GeneID" id="87860317"/>
<evidence type="ECO:0000313" key="2">
    <source>
        <dbReference type="EMBL" id="KAK3339534.1"/>
    </source>
</evidence>
<comment type="caution">
    <text evidence="2">The sequence shown here is derived from an EMBL/GenBank/DDBJ whole genome shotgun (WGS) entry which is preliminary data.</text>
</comment>
<keyword evidence="1" id="KW-0812">Transmembrane</keyword>
<keyword evidence="3" id="KW-1185">Reference proteome</keyword>
<dbReference type="EMBL" id="JAUEPP010000007">
    <property type="protein sequence ID" value="KAK3339534.1"/>
    <property type="molecule type" value="Genomic_DNA"/>
</dbReference>
<dbReference type="RefSeq" id="XP_062678894.1">
    <property type="nucleotide sequence ID" value="XM_062823163.1"/>
</dbReference>
<sequence length="263" mass="29041">MTQVWFKVRVSSTGVQYLLSSLCLVFVFIVISTLCPFAHNEPPGHSGFGHFIGHFSSVKERPTGHHHGKCRYYAPLMKYYRQKGRIDAARVDTSKSSIFSAEVTIPITPGPRKGKSAMPLMMAVEVRGVRGSRTFSTEDYDMVEECKASFQGNSVSPNRISASGIRIASLRDRRTNRWNLRTSVDAGCSYSSVLGNWGASKLGSRRQQHSAGRICLGQLLDSIHDIKSLKTKCRPSSVMPARRRCSKLFPVTSLSPVSLAVLG</sequence>
<evidence type="ECO:0000313" key="3">
    <source>
        <dbReference type="Proteomes" id="UP001278500"/>
    </source>
</evidence>
<organism evidence="2 3">
    <name type="scientific">Neurospora tetraspora</name>
    <dbReference type="NCBI Taxonomy" id="94610"/>
    <lineage>
        <taxon>Eukaryota</taxon>
        <taxon>Fungi</taxon>
        <taxon>Dikarya</taxon>
        <taxon>Ascomycota</taxon>
        <taxon>Pezizomycotina</taxon>
        <taxon>Sordariomycetes</taxon>
        <taxon>Sordariomycetidae</taxon>
        <taxon>Sordariales</taxon>
        <taxon>Sordariaceae</taxon>
        <taxon>Neurospora</taxon>
    </lineage>
</organism>
<feature type="transmembrane region" description="Helical" evidence="1">
    <location>
        <begin position="15"/>
        <end position="38"/>
    </location>
</feature>
<reference evidence="2" key="2">
    <citation type="submission" date="2023-06" db="EMBL/GenBank/DDBJ databases">
        <authorList>
            <consortium name="Lawrence Berkeley National Laboratory"/>
            <person name="Haridas S."/>
            <person name="Hensen N."/>
            <person name="Bonometti L."/>
            <person name="Westerberg I."/>
            <person name="Brannstrom I.O."/>
            <person name="Guillou S."/>
            <person name="Cros-Aarteil S."/>
            <person name="Calhoun S."/>
            <person name="Kuo A."/>
            <person name="Mondo S."/>
            <person name="Pangilinan J."/>
            <person name="Riley R."/>
            <person name="Labutti K."/>
            <person name="Andreopoulos B."/>
            <person name="Lipzen A."/>
            <person name="Chen C."/>
            <person name="Yanf M."/>
            <person name="Daum C."/>
            <person name="Ng V."/>
            <person name="Clum A."/>
            <person name="Steindorff A."/>
            <person name="Ohm R."/>
            <person name="Martin F."/>
            <person name="Silar P."/>
            <person name="Natvig D."/>
            <person name="Lalanne C."/>
            <person name="Gautier V."/>
            <person name="Ament-Velasquez S.L."/>
            <person name="Kruys A."/>
            <person name="Hutchinson M.I."/>
            <person name="Powell A.J."/>
            <person name="Barry K."/>
            <person name="Miller A.N."/>
            <person name="Grigoriev I.V."/>
            <person name="Debuchy R."/>
            <person name="Gladieux P."/>
            <person name="Thoren M.H."/>
            <person name="Johannesson H."/>
        </authorList>
    </citation>
    <scope>NUCLEOTIDE SEQUENCE</scope>
    <source>
        <strain evidence="2">CBS 560.94</strain>
    </source>
</reference>
<reference evidence="2" key="1">
    <citation type="journal article" date="2023" name="Mol. Phylogenet. Evol.">
        <title>Genome-scale phylogeny and comparative genomics of the fungal order Sordariales.</title>
        <authorList>
            <person name="Hensen N."/>
            <person name="Bonometti L."/>
            <person name="Westerberg I."/>
            <person name="Brannstrom I.O."/>
            <person name="Guillou S."/>
            <person name="Cros-Aarteil S."/>
            <person name="Calhoun S."/>
            <person name="Haridas S."/>
            <person name="Kuo A."/>
            <person name="Mondo S."/>
            <person name="Pangilinan J."/>
            <person name="Riley R."/>
            <person name="LaButti K."/>
            <person name="Andreopoulos B."/>
            <person name="Lipzen A."/>
            <person name="Chen C."/>
            <person name="Yan M."/>
            <person name="Daum C."/>
            <person name="Ng V."/>
            <person name="Clum A."/>
            <person name="Steindorff A."/>
            <person name="Ohm R.A."/>
            <person name="Martin F."/>
            <person name="Silar P."/>
            <person name="Natvig D.O."/>
            <person name="Lalanne C."/>
            <person name="Gautier V."/>
            <person name="Ament-Velasquez S.L."/>
            <person name="Kruys A."/>
            <person name="Hutchinson M.I."/>
            <person name="Powell A.J."/>
            <person name="Barry K."/>
            <person name="Miller A.N."/>
            <person name="Grigoriev I.V."/>
            <person name="Debuchy R."/>
            <person name="Gladieux P."/>
            <person name="Hiltunen Thoren M."/>
            <person name="Johannesson H."/>
        </authorList>
    </citation>
    <scope>NUCLEOTIDE SEQUENCE</scope>
    <source>
        <strain evidence="2">CBS 560.94</strain>
    </source>
</reference>
<protein>
    <submittedName>
        <fullName evidence="2">Uncharacterized protein</fullName>
    </submittedName>
</protein>